<organism evidence="2 3">
    <name type="scientific">Ascaris lumbricoides</name>
    <name type="common">Giant roundworm</name>
    <dbReference type="NCBI Taxonomy" id="6252"/>
    <lineage>
        <taxon>Eukaryota</taxon>
        <taxon>Metazoa</taxon>
        <taxon>Ecdysozoa</taxon>
        <taxon>Nematoda</taxon>
        <taxon>Chromadorea</taxon>
        <taxon>Rhabditida</taxon>
        <taxon>Spirurina</taxon>
        <taxon>Ascaridomorpha</taxon>
        <taxon>Ascaridoidea</taxon>
        <taxon>Ascarididae</taxon>
        <taxon>Ascaris</taxon>
    </lineage>
</organism>
<evidence type="ECO:0000256" key="1">
    <source>
        <dbReference type="SAM" id="MobiDB-lite"/>
    </source>
</evidence>
<feature type="region of interest" description="Disordered" evidence="1">
    <location>
        <begin position="51"/>
        <end position="83"/>
    </location>
</feature>
<feature type="compositionally biased region" description="Polar residues" evidence="1">
    <location>
        <begin position="63"/>
        <end position="83"/>
    </location>
</feature>
<dbReference type="AlphaFoldDB" id="A0A9J2P608"/>
<reference evidence="3" key="1">
    <citation type="submission" date="2023-03" db="UniProtKB">
        <authorList>
            <consortium name="WormBaseParasite"/>
        </authorList>
    </citation>
    <scope>IDENTIFICATION</scope>
</reference>
<sequence length="129" mass="14380">MDPGEDSKMKGSKFGSSEEQSWQNVQKLDRKSCQTATRELWGINKEEDVPIPSQYLQTRPGGRTTSYENRMRSSPTNSPAQQVPVTVSCFVSHNGPERMHAPSENCYPSMEAVGEPGWVVYGSKFTSCD</sequence>
<name>A0A9J2P608_ASCLU</name>
<evidence type="ECO:0000313" key="3">
    <source>
        <dbReference type="WBParaSite" id="ALUE_0000512601-mRNA-1"/>
    </source>
</evidence>
<dbReference type="WBParaSite" id="ALUE_0000512601-mRNA-1">
    <property type="protein sequence ID" value="ALUE_0000512601-mRNA-1"/>
    <property type="gene ID" value="ALUE_0000512601"/>
</dbReference>
<proteinExistence type="predicted"/>
<dbReference type="Proteomes" id="UP000036681">
    <property type="component" value="Unplaced"/>
</dbReference>
<feature type="region of interest" description="Disordered" evidence="1">
    <location>
        <begin position="1"/>
        <end position="30"/>
    </location>
</feature>
<evidence type="ECO:0000313" key="2">
    <source>
        <dbReference type="Proteomes" id="UP000036681"/>
    </source>
</evidence>
<accession>A0A9J2P608</accession>
<feature type="compositionally biased region" description="Polar residues" evidence="1">
    <location>
        <begin position="14"/>
        <end position="26"/>
    </location>
</feature>
<keyword evidence="2" id="KW-1185">Reference proteome</keyword>
<protein>
    <submittedName>
        <fullName evidence="3">Uncharacterized protein</fullName>
    </submittedName>
</protein>